<dbReference type="EMBL" id="OP611406">
    <property type="protein sequence ID" value="UYE93595.1"/>
    <property type="molecule type" value="Genomic_DNA"/>
</dbReference>
<name>A0A9X9JTN8_9CAUD</name>
<organism evidence="1 2">
    <name type="scientific">Klebsiella phage mfs</name>
    <dbReference type="NCBI Taxonomy" id="2985561"/>
    <lineage>
        <taxon>Viruses</taxon>
        <taxon>Duplodnaviria</taxon>
        <taxon>Heunggongvirae</taxon>
        <taxon>Uroviricota</taxon>
        <taxon>Caudoviricetes</taxon>
        <taxon>Drexlerviridae</taxon>
        <taxon>Webervirus</taxon>
        <taxon>Webervirus mfs</taxon>
    </lineage>
</organism>
<sequence length="130" mass="14585">MAKDTQDKDTHDAFTTFEQLERETFIGNALATGGHYQAVKPDKFYQVTGNRYAGSKTPDIVRDKWSTDRSLIAYMEERYGPYDLDAAAEESNTVCPEVLRRKRPIVSSAGGGKISTYGLTRLTRSRIPLC</sequence>
<dbReference type="Pfam" id="PF05869">
    <property type="entry name" value="Dam"/>
    <property type="match status" value="1"/>
</dbReference>
<proteinExistence type="predicted"/>
<gene>
    <name evidence="1" type="ORF">EEPDABAO_00004</name>
</gene>
<dbReference type="GO" id="GO:0003677">
    <property type="term" value="F:DNA binding"/>
    <property type="evidence" value="ECO:0007669"/>
    <property type="project" value="InterPro"/>
</dbReference>
<dbReference type="GO" id="GO:0009007">
    <property type="term" value="F:site-specific DNA-methyltransferase (adenine-specific) activity"/>
    <property type="evidence" value="ECO:0007669"/>
    <property type="project" value="InterPro"/>
</dbReference>
<reference evidence="1" key="1">
    <citation type="submission" date="2022-10" db="EMBL/GenBank/DDBJ databases">
        <authorList>
            <person name="Hossain D.M.M."/>
            <person name="Khan F."/>
            <person name="Bhuiyan M.S.S."/>
            <person name="Tabassum S.N."/>
            <person name="Rahman A."/>
            <person name="Sadique A."/>
            <person name="Hossain M.S.A."/>
        </authorList>
    </citation>
    <scope>NUCLEOTIDE SEQUENCE</scope>
</reference>
<dbReference type="Proteomes" id="UP001164403">
    <property type="component" value="Segment"/>
</dbReference>
<dbReference type="GO" id="GO:0009307">
    <property type="term" value="P:DNA restriction-modification system"/>
    <property type="evidence" value="ECO:0007669"/>
    <property type="project" value="InterPro"/>
</dbReference>
<keyword evidence="2" id="KW-1185">Reference proteome</keyword>
<protein>
    <submittedName>
        <fullName evidence="1">Uncharacterized protein</fullName>
    </submittedName>
</protein>
<evidence type="ECO:0000313" key="1">
    <source>
        <dbReference type="EMBL" id="UYE93595.1"/>
    </source>
</evidence>
<evidence type="ECO:0000313" key="2">
    <source>
        <dbReference type="Proteomes" id="UP001164403"/>
    </source>
</evidence>
<accession>A0A9X9JTN8</accession>
<dbReference type="InterPro" id="IPR008593">
    <property type="entry name" value="Dam_MeTrfase"/>
</dbReference>